<proteinExistence type="predicted"/>
<evidence type="ECO:0000313" key="3">
    <source>
        <dbReference type="Proteomes" id="UP000230605"/>
    </source>
</evidence>
<sequence>MSKSLNILVSGAGIAAGVFTNCIRRAFPNNARITMVERAPQLRLTGASVDIRNSAVDIIKWMGVEPAIRAHSTGEKGLSYVDAYGRPFATIATTGRSDVQSLTSEYEIFRGELAKILIEPVEKDIELVFDDHVKDYQQNDNGILVTFASGRCESYDLLVAADGMRSIIRGIMLGEDSNKHVHDEGVFAAYFTINKDLLEGSQVAKWRNMTGGRTILLRPDPSPTGRTRAHIITVIKKSDKARAERLRNAVRKGNESFMRLMEEWYRDGDWLTKDVLRGMRESDDFYCSPFAQVRTPKLADSRVVFIGDAGYSLPGFGTSLAIIGAYVLAGELLSHSGNIPRALTSYEEQMLRFTKPKLKDDGAMQVFNPQTKWGLAVRNTILRIVTRTGIDQLGMRAAVAVGIGDAPFPLHKYPWPNEQERER</sequence>
<dbReference type="EMBL" id="CP134186">
    <property type="protein sequence ID" value="WPA99650.1"/>
    <property type="molecule type" value="Genomic_DNA"/>
</dbReference>
<dbReference type="OrthoDB" id="655030at2759"/>
<dbReference type="Proteomes" id="UP001302367">
    <property type="component" value="Chromosome 3"/>
</dbReference>
<accession>A0A2G5I546</accession>
<evidence type="ECO:0000313" key="2">
    <source>
        <dbReference type="EMBL" id="WPA99650.1"/>
    </source>
</evidence>
<keyword evidence="4" id="KW-1185">Reference proteome</keyword>
<dbReference type="EMBL" id="LKMD01000101">
    <property type="protein sequence ID" value="PIA99926.1"/>
    <property type="molecule type" value="Genomic_DNA"/>
</dbReference>
<dbReference type="InterPro" id="IPR036188">
    <property type="entry name" value="FAD/NAD-bd_sf"/>
</dbReference>
<dbReference type="InterPro" id="IPR051704">
    <property type="entry name" value="FAD_aromatic-hydroxylase"/>
</dbReference>
<evidence type="ECO:0000313" key="4">
    <source>
        <dbReference type="Proteomes" id="UP001302367"/>
    </source>
</evidence>
<gene>
    <name evidence="1" type="ORF">CB0940_02510</name>
    <name evidence="2" type="ORF">RHO25_004268</name>
</gene>
<protein>
    <submittedName>
        <fullName evidence="1">Hypotheticalsprotein</fullName>
    </submittedName>
</protein>
<dbReference type="PANTHER" id="PTHR46865:SF2">
    <property type="entry name" value="MONOOXYGENASE"/>
    <property type="match status" value="1"/>
</dbReference>
<dbReference type="Proteomes" id="UP000230605">
    <property type="component" value="Chromosome 3"/>
</dbReference>
<dbReference type="PANTHER" id="PTHR46865">
    <property type="entry name" value="OXIDOREDUCTASE-RELATED"/>
    <property type="match status" value="1"/>
</dbReference>
<evidence type="ECO:0000313" key="1">
    <source>
        <dbReference type="EMBL" id="PIA99926.1"/>
    </source>
</evidence>
<dbReference type="Gene3D" id="3.50.50.60">
    <property type="entry name" value="FAD/NAD(P)-binding domain"/>
    <property type="match status" value="1"/>
</dbReference>
<reference evidence="1 3" key="1">
    <citation type="submission" date="2015-10" db="EMBL/GenBank/DDBJ databases">
        <title>The cercosporin biosynthetic gene cluster was horizontally transferred to several fungal lineages and shown to be expanded in Cercospora beticola based on microsynteny with recipient genomes.</title>
        <authorList>
            <person name="De Jonge R."/>
            <person name="Ebert M.K."/>
            <person name="Suttle J.C."/>
            <person name="Jurick Ii W.M."/>
            <person name="Secor G.A."/>
            <person name="Thomma B.P."/>
            <person name="Van De Peer Y."/>
            <person name="Bolton M.D."/>
        </authorList>
    </citation>
    <scope>NUCLEOTIDE SEQUENCE [LARGE SCALE GENOMIC DNA]</scope>
    <source>
        <strain evidence="1 3">09-40</strain>
    </source>
</reference>
<name>A0A2G5I546_CERBT</name>
<organism evidence="1 3">
    <name type="scientific">Cercospora beticola</name>
    <name type="common">Sugarbeet leaf spot fungus</name>
    <dbReference type="NCBI Taxonomy" id="122368"/>
    <lineage>
        <taxon>Eukaryota</taxon>
        <taxon>Fungi</taxon>
        <taxon>Dikarya</taxon>
        <taxon>Ascomycota</taxon>
        <taxon>Pezizomycotina</taxon>
        <taxon>Dothideomycetes</taxon>
        <taxon>Dothideomycetidae</taxon>
        <taxon>Mycosphaerellales</taxon>
        <taxon>Mycosphaerellaceae</taxon>
        <taxon>Cercospora</taxon>
    </lineage>
</organism>
<dbReference type="SUPFAM" id="SSF51905">
    <property type="entry name" value="FAD/NAD(P)-binding domain"/>
    <property type="match status" value="1"/>
</dbReference>
<dbReference type="AlphaFoldDB" id="A0A2G5I546"/>
<dbReference type="Gene3D" id="3.30.9.30">
    <property type="match status" value="1"/>
</dbReference>
<reference evidence="2 4" key="2">
    <citation type="submission" date="2023-09" db="EMBL/GenBank/DDBJ databases">
        <title>Complete-Gapless Cercospora beticola genome.</title>
        <authorList>
            <person name="Wyatt N.A."/>
            <person name="Spanner R.E."/>
            <person name="Bolton M.D."/>
        </authorList>
    </citation>
    <scope>NUCLEOTIDE SEQUENCE [LARGE SCALE GENOMIC DNA]</scope>
    <source>
        <strain evidence="2">Cb09-40</strain>
    </source>
</reference>